<dbReference type="PROSITE" id="PS00041">
    <property type="entry name" value="HTH_ARAC_FAMILY_1"/>
    <property type="match status" value="1"/>
</dbReference>
<dbReference type="SMART" id="SM00342">
    <property type="entry name" value="HTH_ARAC"/>
    <property type="match status" value="1"/>
</dbReference>
<reference evidence="7" key="2">
    <citation type="journal article" date="2021" name="PeerJ">
        <title>Extensive microbial diversity within the chicken gut microbiome revealed by metagenomics and culture.</title>
        <authorList>
            <person name="Gilroy R."/>
            <person name="Ravi A."/>
            <person name="Getino M."/>
            <person name="Pursley I."/>
            <person name="Horton D.L."/>
            <person name="Alikhan N.F."/>
            <person name="Baker D."/>
            <person name="Gharbi K."/>
            <person name="Hall N."/>
            <person name="Watson M."/>
            <person name="Adriaenssens E.M."/>
            <person name="Foster-Nyarko E."/>
            <person name="Jarju S."/>
            <person name="Secka A."/>
            <person name="Antonio M."/>
            <person name="Oren A."/>
            <person name="Chaudhuri R.R."/>
            <person name="La Ragione R."/>
            <person name="Hildebrand F."/>
            <person name="Pallen M.J."/>
        </authorList>
    </citation>
    <scope>NUCLEOTIDE SEQUENCE</scope>
    <source>
        <strain evidence="7">CHK183-6373</strain>
    </source>
</reference>
<name>A0A9D1P8P4_9FIRM</name>
<dbReference type="PANTHER" id="PTHR46796:SF13">
    <property type="entry name" value="HTH-TYPE TRANSCRIPTIONAL ACTIVATOR RHAS"/>
    <property type="match status" value="1"/>
</dbReference>
<dbReference type="InterPro" id="IPR020449">
    <property type="entry name" value="Tscrpt_reg_AraC-type_HTH"/>
</dbReference>
<evidence type="ECO:0000259" key="6">
    <source>
        <dbReference type="PROSITE" id="PS01124"/>
    </source>
</evidence>
<evidence type="ECO:0000256" key="3">
    <source>
        <dbReference type="ARBA" id="ARBA00023125"/>
    </source>
</evidence>
<keyword evidence="5" id="KW-0804">Transcription</keyword>
<dbReference type="InterPro" id="IPR050204">
    <property type="entry name" value="AraC_XylS_family_regulators"/>
</dbReference>
<dbReference type="InterPro" id="IPR009057">
    <property type="entry name" value="Homeodomain-like_sf"/>
</dbReference>
<dbReference type="InterPro" id="IPR018062">
    <property type="entry name" value="HTH_AraC-typ_CS"/>
</dbReference>
<feature type="domain" description="HTH araC/xylS-type" evidence="6">
    <location>
        <begin position="155"/>
        <end position="255"/>
    </location>
</feature>
<dbReference type="PRINTS" id="PR00032">
    <property type="entry name" value="HTHARAC"/>
</dbReference>
<organism evidence="7 8">
    <name type="scientific">Candidatus Ornithocaccomicrobium faecavium</name>
    <dbReference type="NCBI Taxonomy" id="2840890"/>
    <lineage>
        <taxon>Bacteria</taxon>
        <taxon>Bacillati</taxon>
        <taxon>Bacillota</taxon>
        <taxon>Clostridia</taxon>
        <taxon>Candidatus Ornithocaccomicrobium</taxon>
    </lineage>
</organism>
<dbReference type="GO" id="GO:0043565">
    <property type="term" value="F:sequence-specific DNA binding"/>
    <property type="evidence" value="ECO:0007669"/>
    <property type="project" value="InterPro"/>
</dbReference>
<keyword evidence="4" id="KW-0010">Activator</keyword>
<dbReference type="InterPro" id="IPR037923">
    <property type="entry name" value="HTH-like"/>
</dbReference>
<dbReference type="SUPFAM" id="SSF51215">
    <property type="entry name" value="Regulatory protein AraC"/>
    <property type="match status" value="1"/>
</dbReference>
<accession>A0A9D1P8P4</accession>
<evidence type="ECO:0000256" key="4">
    <source>
        <dbReference type="ARBA" id="ARBA00023159"/>
    </source>
</evidence>
<dbReference type="AlphaFoldDB" id="A0A9D1P8P4"/>
<dbReference type="GO" id="GO:0003700">
    <property type="term" value="F:DNA-binding transcription factor activity"/>
    <property type="evidence" value="ECO:0007669"/>
    <property type="project" value="InterPro"/>
</dbReference>
<dbReference type="Pfam" id="PF12833">
    <property type="entry name" value="HTH_18"/>
    <property type="match status" value="1"/>
</dbReference>
<dbReference type="EMBL" id="DVOT01000213">
    <property type="protein sequence ID" value="HIV28621.1"/>
    <property type="molecule type" value="Genomic_DNA"/>
</dbReference>
<evidence type="ECO:0000313" key="8">
    <source>
        <dbReference type="Proteomes" id="UP000886884"/>
    </source>
</evidence>
<dbReference type="SUPFAM" id="SSF46689">
    <property type="entry name" value="Homeodomain-like"/>
    <property type="match status" value="1"/>
</dbReference>
<gene>
    <name evidence="7" type="ORF">IAA64_11655</name>
</gene>
<evidence type="ECO:0000313" key="7">
    <source>
        <dbReference type="EMBL" id="HIV28621.1"/>
    </source>
</evidence>
<sequence>MQIHSIRHLWPESAQFRLARPSGAQDAVLLHFITPVFLEMEGVRGEIAPGALVLFAPGAPHAFCARGPLVHNWMHLSPDAVERAAEFGLAANALYYPQNGAEITARVEALEMETLTRAPHWEACVEARLVELFILIARGVRQKSPAPRVDAQSLERLKRLRMEMIASPQAHWNVKEMAARVNASPSWLFAAYRAAFGVSPGRDCILARVERAKILLAQGLSVAETAERVGYSNVYHFIRQFRQATGETPGKYARRHGDML</sequence>
<protein>
    <submittedName>
        <fullName evidence="7">Helix-turn-helix transcriptional regulator</fullName>
    </submittedName>
</protein>
<dbReference type="InterPro" id="IPR018060">
    <property type="entry name" value="HTH_AraC"/>
</dbReference>
<dbReference type="PANTHER" id="PTHR46796">
    <property type="entry name" value="HTH-TYPE TRANSCRIPTIONAL ACTIVATOR RHAS-RELATED"/>
    <property type="match status" value="1"/>
</dbReference>
<dbReference type="PROSITE" id="PS01124">
    <property type="entry name" value="HTH_ARAC_FAMILY_2"/>
    <property type="match status" value="1"/>
</dbReference>
<proteinExistence type="predicted"/>
<evidence type="ECO:0000256" key="5">
    <source>
        <dbReference type="ARBA" id="ARBA00023163"/>
    </source>
</evidence>
<reference evidence="7" key="1">
    <citation type="submission" date="2020-10" db="EMBL/GenBank/DDBJ databases">
        <authorList>
            <person name="Gilroy R."/>
        </authorList>
    </citation>
    <scope>NUCLEOTIDE SEQUENCE</scope>
    <source>
        <strain evidence="7">CHK183-6373</strain>
    </source>
</reference>
<dbReference type="Gene3D" id="1.10.10.60">
    <property type="entry name" value="Homeodomain-like"/>
    <property type="match status" value="2"/>
</dbReference>
<keyword evidence="3" id="KW-0238">DNA-binding</keyword>
<evidence type="ECO:0000256" key="2">
    <source>
        <dbReference type="ARBA" id="ARBA00023015"/>
    </source>
</evidence>
<keyword evidence="2" id="KW-0805">Transcription regulation</keyword>
<keyword evidence="1" id="KW-0963">Cytoplasm</keyword>
<comment type="caution">
    <text evidence="7">The sequence shown here is derived from an EMBL/GenBank/DDBJ whole genome shotgun (WGS) entry which is preliminary data.</text>
</comment>
<evidence type="ECO:0000256" key="1">
    <source>
        <dbReference type="ARBA" id="ARBA00022490"/>
    </source>
</evidence>
<dbReference type="Proteomes" id="UP000886884">
    <property type="component" value="Unassembled WGS sequence"/>
</dbReference>